<accession>A0A1X2LV27</accession>
<feature type="domain" description="PPE" evidence="3">
    <location>
        <begin position="6"/>
        <end position="168"/>
    </location>
</feature>
<evidence type="ECO:0000256" key="1">
    <source>
        <dbReference type="ARBA" id="ARBA00010652"/>
    </source>
</evidence>
<dbReference type="GO" id="GO:0052572">
    <property type="term" value="P:response to host immune response"/>
    <property type="evidence" value="ECO:0007669"/>
    <property type="project" value="TreeGrafter"/>
</dbReference>
<gene>
    <name evidence="4" type="ORF">B8W66_11705</name>
</gene>
<evidence type="ECO:0000259" key="3">
    <source>
        <dbReference type="Pfam" id="PF00823"/>
    </source>
</evidence>
<feature type="transmembrane region" description="Helical" evidence="2">
    <location>
        <begin position="206"/>
        <end position="226"/>
    </location>
</feature>
<dbReference type="Proteomes" id="UP000193247">
    <property type="component" value="Unassembled WGS sequence"/>
</dbReference>
<keyword evidence="5" id="KW-1185">Reference proteome</keyword>
<evidence type="ECO:0000313" key="5">
    <source>
        <dbReference type="Proteomes" id="UP000193247"/>
    </source>
</evidence>
<keyword evidence="2" id="KW-1133">Transmembrane helix</keyword>
<feature type="transmembrane region" description="Helical" evidence="2">
    <location>
        <begin position="298"/>
        <end position="321"/>
    </location>
</feature>
<name>A0A1X2LV27_9MYCO</name>
<proteinExistence type="inferred from homology"/>
<dbReference type="Pfam" id="PF00823">
    <property type="entry name" value="PPE"/>
    <property type="match status" value="1"/>
</dbReference>
<feature type="transmembrane region" description="Helical" evidence="2">
    <location>
        <begin position="238"/>
        <end position="260"/>
    </location>
</feature>
<feature type="transmembrane region" description="Helical" evidence="2">
    <location>
        <begin position="267"/>
        <end position="292"/>
    </location>
</feature>
<dbReference type="Gene3D" id="1.20.1260.20">
    <property type="entry name" value="PPE superfamily"/>
    <property type="match status" value="1"/>
</dbReference>
<evidence type="ECO:0000256" key="2">
    <source>
        <dbReference type="SAM" id="Phobius"/>
    </source>
</evidence>
<organism evidence="4 5">
    <name type="scientific">Mycobacterium decipiens</name>
    <dbReference type="NCBI Taxonomy" id="1430326"/>
    <lineage>
        <taxon>Bacteria</taxon>
        <taxon>Bacillati</taxon>
        <taxon>Actinomycetota</taxon>
        <taxon>Actinomycetes</taxon>
        <taxon>Mycobacteriales</taxon>
        <taxon>Mycobacteriaceae</taxon>
        <taxon>Mycobacterium</taxon>
    </lineage>
</organism>
<dbReference type="PANTHER" id="PTHR46766">
    <property type="entry name" value="GLUTAMINE-RICH PROTEIN 2"/>
    <property type="match status" value="1"/>
</dbReference>
<keyword evidence="2" id="KW-0472">Membrane</keyword>
<dbReference type="EMBL" id="NCXP01000011">
    <property type="protein sequence ID" value="OSC40833.1"/>
    <property type="molecule type" value="Genomic_DNA"/>
</dbReference>
<dbReference type="PANTHER" id="PTHR46766:SF1">
    <property type="entry name" value="GLUTAMINE-RICH PROTEIN 2"/>
    <property type="match status" value="1"/>
</dbReference>
<keyword evidence="2" id="KW-0812">Transmembrane</keyword>
<evidence type="ECO:0000313" key="4">
    <source>
        <dbReference type="EMBL" id="OSC40833.1"/>
    </source>
</evidence>
<comment type="caution">
    <text evidence="4">The sequence shown here is derived from an EMBL/GenBank/DDBJ whole genome shotgun (WGS) entry which is preliminary data.</text>
</comment>
<protein>
    <recommendedName>
        <fullName evidence="3">PPE domain-containing protein</fullName>
    </recommendedName>
</protein>
<dbReference type="SUPFAM" id="SSF140459">
    <property type="entry name" value="PE/PPE dimer-like"/>
    <property type="match status" value="1"/>
</dbReference>
<dbReference type="InterPro" id="IPR000030">
    <property type="entry name" value="PPE_dom"/>
</dbReference>
<reference evidence="4 5" key="1">
    <citation type="submission" date="2017-04" db="EMBL/GenBank/DDBJ databases">
        <title>The new phylogeny of genus Mycobacterium.</title>
        <authorList>
            <person name="Tortoli E."/>
            <person name="Trovato A."/>
            <person name="Cirillo D.M."/>
        </authorList>
    </citation>
    <scope>NUCLEOTIDE SEQUENCE [LARGE SCALE GENOMIC DNA]</scope>
    <source>
        <strain evidence="4 5">TBL 1200985</strain>
    </source>
</reference>
<dbReference type="RefSeq" id="WP_085325188.1">
    <property type="nucleotide sequence ID" value="NZ_NCXP01000011.1"/>
</dbReference>
<dbReference type="InterPro" id="IPR038332">
    <property type="entry name" value="PPE_sf"/>
</dbReference>
<dbReference type="OrthoDB" id="4753487at2"/>
<comment type="similarity">
    <text evidence="1">Belongs to the mycobacterial PPE family.</text>
</comment>
<dbReference type="AlphaFoldDB" id="A0A1X2LV27"/>
<sequence>MTSAVWMGSSPEVHSALLSSGPGSGPLLAAASAWTSLSAEYFSAADELTAEVVTVEGEVWQGPSAANYAAAHRPYVAWLVKNGADAAAMAAELEAVAAAYSAALAAMPTISELAANHVTHGVLLATNFFGINAIPIAVNEADYARMWVQAATTMATYDAVSTMTVACAPQATVAPRLIHSIGSDALNVASQAAAVPGSWWGFLEDFLYFFVEIFAYAWDSMAVLAFDISDYLEGYVGAYLGDLIGVVVAVIVGFLGGFAYEAVYEAVAALLVAHSASEVIMILLALASVFAVDSVATAVVLGAVAVPLATVAAAIILPIALPLGIDGYVRGSSDLGVGLADAGSESVGVSSDAQSINTPTQLGALARVQSLSGPNDAAALPAVGGIDQGSARVEPSGLSVLGAESGGSRVPMLPSSWDLSWSK</sequence>